<proteinExistence type="predicted"/>
<keyword evidence="3" id="KW-1185">Reference proteome</keyword>
<protein>
    <submittedName>
        <fullName evidence="2">Uncharacterized protein</fullName>
    </submittedName>
</protein>
<comment type="caution">
    <text evidence="2">The sequence shown here is derived from an EMBL/GenBank/DDBJ whole genome shotgun (WGS) entry which is preliminary data.</text>
</comment>
<dbReference type="AlphaFoldDB" id="A0A163YTE5"/>
<dbReference type="RefSeq" id="WP_068735390.1">
    <property type="nucleotide sequence ID" value="NZ_LVYV01000023.1"/>
</dbReference>
<dbReference type="OrthoDB" id="8244440at2"/>
<organism evidence="2 3">
    <name type="scientific">Tardiphaga robiniae</name>
    <dbReference type="NCBI Taxonomy" id="943830"/>
    <lineage>
        <taxon>Bacteria</taxon>
        <taxon>Pseudomonadati</taxon>
        <taxon>Pseudomonadota</taxon>
        <taxon>Alphaproteobacteria</taxon>
        <taxon>Hyphomicrobiales</taxon>
        <taxon>Nitrobacteraceae</taxon>
        <taxon>Tardiphaga</taxon>
    </lineage>
</organism>
<evidence type="ECO:0000256" key="1">
    <source>
        <dbReference type="SAM" id="MobiDB-lite"/>
    </source>
</evidence>
<evidence type="ECO:0000313" key="3">
    <source>
        <dbReference type="Proteomes" id="UP000076574"/>
    </source>
</evidence>
<evidence type="ECO:0000313" key="2">
    <source>
        <dbReference type="EMBL" id="KZD22547.1"/>
    </source>
</evidence>
<sequence>MVDKTETSGRNVVDLRSYQQARMAGKAQAISARTCRHCGAGLMDGESEDDCSSAGISAAAPMPRKFYAD</sequence>
<feature type="region of interest" description="Disordered" evidence="1">
    <location>
        <begin position="44"/>
        <end position="69"/>
    </location>
</feature>
<gene>
    <name evidence="2" type="ORF">A4A58_09835</name>
</gene>
<reference evidence="2 3" key="1">
    <citation type="submission" date="2016-03" db="EMBL/GenBank/DDBJ databases">
        <title>Microsymbionts genomes from the relict species Vavilovia formosa (Stev.) Fed.</title>
        <authorList>
            <person name="Kopat V."/>
            <person name="Chirak E."/>
            <person name="Kimeklis A."/>
            <person name="Andronov E."/>
        </authorList>
    </citation>
    <scope>NUCLEOTIDE SEQUENCE [LARGE SCALE GENOMIC DNA]</scope>
    <source>
        <strain evidence="2 3">Vaf07</strain>
    </source>
</reference>
<dbReference type="EMBL" id="LVYV01000023">
    <property type="protein sequence ID" value="KZD22547.1"/>
    <property type="molecule type" value="Genomic_DNA"/>
</dbReference>
<accession>A0A163YTE5</accession>
<dbReference type="Proteomes" id="UP000076574">
    <property type="component" value="Unassembled WGS sequence"/>
</dbReference>
<name>A0A163YTE5_9BRAD</name>